<feature type="compositionally biased region" description="Low complexity" evidence="1">
    <location>
        <begin position="31"/>
        <end position="47"/>
    </location>
</feature>
<dbReference type="EMBL" id="JAUBYV010000003">
    <property type="protein sequence ID" value="KAK2628339.1"/>
    <property type="molecule type" value="Genomic_DNA"/>
</dbReference>
<protein>
    <submittedName>
        <fullName evidence="2">Uncharacterized protein</fullName>
    </submittedName>
</protein>
<feature type="compositionally biased region" description="Basic and acidic residues" evidence="1">
    <location>
        <begin position="221"/>
        <end position="232"/>
    </location>
</feature>
<feature type="region of interest" description="Disordered" evidence="1">
    <location>
        <begin position="30"/>
        <end position="83"/>
    </location>
</feature>
<feature type="region of interest" description="Disordered" evidence="1">
    <location>
        <begin position="610"/>
        <end position="652"/>
    </location>
</feature>
<feature type="compositionally biased region" description="Basic and acidic residues" evidence="1">
    <location>
        <begin position="389"/>
        <end position="398"/>
    </location>
</feature>
<gene>
    <name evidence="2" type="ORF">QTJ16_002985</name>
</gene>
<accession>A0AAD9WGM4</accession>
<feature type="compositionally biased region" description="Polar residues" evidence="1">
    <location>
        <begin position="572"/>
        <end position="582"/>
    </location>
</feature>
<organism evidence="2 3">
    <name type="scientific">Diplocarpon rosae</name>
    <dbReference type="NCBI Taxonomy" id="946125"/>
    <lineage>
        <taxon>Eukaryota</taxon>
        <taxon>Fungi</taxon>
        <taxon>Dikarya</taxon>
        <taxon>Ascomycota</taxon>
        <taxon>Pezizomycotina</taxon>
        <taxon>Leotiomycetes</taxon>
        <taxon>Helotiales</taxon>
        <taxon>Drepanopezizaceae</taxon>
        <taxon>Diplocarpon</taxon>
    </lineage>
</organism>
<feature type="region of interest" description="Disordered" evidence="1">
    <location>
        <begin position="889"/>
        <end position="922"/>
    </location>
</feature>
<feature type="compositionally biased region" description="Polar residues" evidence="1">
    <location>
        <begin position="409"/>
        <end position="436"/>
    </location>
</feature>
<feature type="region of interest" description="Disordered" evidence="1">
    <location>
        <begin position="375"/>
        <end position="584"/>
    </location>
</feature>
<feature type="region of interest" description="Disordered" evidence="1">
    <location>
        <begin position="106"/>
        <end position="164"/>
    </location>
</feature>
<feature type="region of interest" description="Disordered" evidence="1">
    <location>
        <begin position="221"/>
        <end position="245"/>
    </location>
</feature>
<evidence type="ECO:0000313" key="2">
    <source>
        <dbReference type="EMBL" id="KAK2628339.1"/>
    </source>
</evidence>
<feature type="region of interest" description="Disordered" evidence="1">
    <location>
        <begin position="802"/>
        <end position="833"/>
    </location>
</feature>
<evidence type="ECO:0000256" key="1">
    <source>
        <dbReference type="SAM" id="MobiDB-lite"/>
    </source>
</evidence>
<comment type="caution">
    <text evidence="2">The sequence shown here is derived from an EMBL/GenBank/DDBJ whole genome shotgun (WGS) entry which is preliminary data.</text>
</comment>
<evidence type="ECO:0000313" key="3">
    <source>
        <dbReference type="Proteomes" id="UP001285354"/>
    </source>
</evidence>
<reference evidence="2" key="1">
    <citation type="submission" date="2023-06" db="EMBL/GenBank/DDBJ databases">
        <title>Draft genome of Marssonina rosae.</title>
        <authorList>
            <person name="Cheng Q."/>
        </authorList>
    </citation>
    <scope>NUCLEOTIDE SEQUENCE</scope>
    <source>
        <strain evidence="2">R4</strain>
    </source>
</reference>
<dbReference type="AlphaFoldDB" id="A0AAD9WGM4"/>
<name>A0AAD9WGM4_9HELO</name>
<sequence length="1136" mass="124692">MPNFNIHWKGYPHYRLPRIRVVSTCQNSVQSRSLSTSGRSSRTASRAPYQEGNSKQLFRTQFRRRRVRSSRAASSVARARRRASVRARHHIQVFGWDTPGAELASRVTNESTGPRHLASHRRSGSKVLLRSLSREDSGIPSTDGAASSAVREINPSKKKASAYPPRNSVKVPVYWSAGHPSPKDSSSNPDLIYSAQKAVPLREASNRILTNPSSTFERKRTYDTKVDPERPTFTEPYRPSTRPEFKPINFRQATSQVSPRRKNTDIGSPEFWEAVKNYRNQSEARGTYTASGKSVIQSLVSDSASRSPSQKRALSRFKKGIELYLQSSKSLPQQSIISPLSTTTVSAYTIQELKPYQSEFQSAGLAITSAEQKGMAKLQKGLTPPPTPPKDDRFEKRRSSPAKKGYATQEGQTNKNTAQKNKYPSYASQSTGTTILGWTPPHERTYGRQKVEAETPSETSSDHTIIGFTPPHELYASPPRQAPVRRPPSPPQPATKKTLPWLRKPDTSPARPPTKKSSAAYIAEPRKPSTPLTGWIQASEIAEPSEKKKTQPAEKLQPRASRPLTENEWNELRSSAQPSAPNNYMGRGVAEIVHESASLKIESASPIHADVATQTTFTPAVSRRATFRSSQQEDQPINDRAPPSAGRSQTFPLTTKICKGQFVHPSDESPLSCVPQSSSCSPKVAGEGAERGMQIELESEPEFQTGVGPQIAEKNKLLLNSDSKPGELTHAFPLTAVPNHRVVPHQAPPVSKNTNKSIDECRSEWNKDEKAPEVTKTYKLCAPLRPSPLLLCTQCAPPTCSQCSGPLHPPRSGPDTRPEPELEPTSMKAPTHACTARSSVQCQQCSPSRQVSAAISPREGSSPMEVQPVEVYHIESRSTRPINPLGPSEYPEGSLSPAFVEQVPTDPSRRYYSPKRARTQSKVDQVLREFTKLEPMADPMKRPSPPRLGLGSKTLDPAPASAPKHLHCSSAASRAKSMPPMPKFPVVETPLRSAPVSSVDSCSTKPETVNHRQVFKGLHVATAAACDEDVDKWIEELTGSSARKFLSALSAFDGLGANTLADVARRAAKQRREKVKAWETTREKRIAGQEERQLPDCDIGEECIIGDQGVFVGPVSGSDIGGENGKVWNYDLPAGC</sequence>
<dbReference type="Proteomes" id="UP001285354">
    <property type="component" value="Unassembled WGS sequence"/>
</dbReference>
<proteinExistence type="predicted"/>
<keyword evidence="3" id="KW-1185">Reference proteome</keyword>
<feature type="compositionally biased region" description="Basic and acidic residues" evidence="1">
    <location>
        <begin position="441"/>
        <end position="453"/>
    </location>
</feature>